<accession>A0ABW1ENC5</accession>
<comment type="caution">
    <text evidence="2">The sequence shown here is derived from an EMBL/GenBank/DDBJ whole genome shotgun (WGS) entry which is preliminary data.</text>
</comment>
<dbReference type="Gene3D" id="3.20.20.150">
    <property type="entry name" value="Divalent-metal-dependent TIM barrel enzymes"/>
    <property type="match status" value="1"/>
</dbReference>
<evidence type="ECO:0000259" key="1">
    <source>
        <dbReference type="Pfam" id="PF01261"/>
    </source>
</evidence>
<dbReference type="GO" id="GO:0016853">
    <property type="term" value="F:isomerase activity"/>
    <property type="evidence" value="ECO:0007669"/>
    <property type="project" value="UniProtKB-KW"/>
</dbReference>
<dbReference type="PANTHER" id="PTHR12110:SF41">
    <property type="entry name" value="INOSOSE DEHYDRATASE"/>
    <property type="match status" value="1"/>
</dbReference>
<dbReference type="PANTHER" id="PTHR12110">
    <property type="entry name" value="HYDROXYPYRUVATE ISOMERASE"/>
    <property type="match status" value="1"/>
</dbReference>
<dbReference type="RefSeq" id="WP_263341735.1">
    <property type="nucleotide sequence ID" value="NZ_JAGSYH010000008.1"/>
</dbReference>
<name>A0ABW1ENC5_9BACT</name>
<gene>
    <name evidence="2" type="ORF">ACFPT7_24800</name>
</gene>
<feature type="domain" description="Xylose isomerase-like TIM barrel" evidence="1">
    <location>
        <begin position="53"/>
        <end position="290"/>
    </location>
</feature>
<protein>
    <submittedName>
        <fullName evidence="2">Sugar phosphate isomerase/epimerase family protein</fullName>
    </submittedName>
</protein>
<dbReference type="EMBL" id="JBHSPH010000020">
    <property type="protein sequence ID" value="MFC5865548.1"/>
    <property type="molecule type" value="Genomic_DNA"/>
</dbReference>
<dbReference type="Proteomes" id="UP001596091">
    <property type="component" value="Unassembled WGS sequence"/>
</dbReference>
<proteinExistence type="predicted"/>
<dbReference type="InterPro" id="IPR050312">
    <property type="entry name" value="IolE/XylAMocC-like"/>
</dbReference>
<dbReference type="Pfam" id="PF01261">
    <property type="entry name" value="AP_endonuc_2"/>
    <property type="match status" value="1"/>
</dbReference>
<sequence>MNSSRRTFVKAGAASIVFASAIRSYAKSLGLPLGIQLYSVRDQLPTDYDGTLKELHTLGYRQVESAGYYNHSAAQVKQSIAGAGLKLVSAHHSSVDLHKNLDQIIAFSHDLGLEYIICSFPGKAPGNEHKHDFVMDDWKWNANEFNKIGEKIAAAGMKFGYHNHTVEFTQVDGVLPFTELMRLTDPAKVTVEMDCGWVIVGGGDPVNLLQHFGNRISMLHVKDFKLPAGFVRGGGHPATTEPKPVELGHGDVDYRPIIGAAAATGHIRHCFVEQEAFTVPWKESLKIDAEYMHHVGAAI</sequence>
<keyword evidence="2" id="KW-0413">Isomerase</keyword>
<dbReference type="SUPFAM" id="SSF51658">
    <property type="entry name" value="Xylose isomerase-like"/>
    <property type="match status" value="1"/>
</dbReference>
<keyword evidence="3" id="KW-1185">Reference proteome</keyword>
<evidence type="ECO:0000313" key="2">
    <source>
        <dbReference type="EMBL" id="MFC5865548.1"/>
    </source>
</evidence>
<dbReference type="InterPro" id="IPR013022">
    <property type="entry name" value="Xyl_isomerase-like_TIM-brl"/>
</dbReference>
<dbReference type="InterPro" id="IPR036237">
    <property type="entry name" value="Xyl_isomerase-like_sf"/>
</dbReference>
<evidence type="ECO:0000313" key="3">
    <source>
        <dbReference type="Proteomes" id="UP001596091"/>
    </source>
</evidence>
<organism evidence="2 3">
    <name type="scientific">Acidicapsa dinghuensis</name>
    <dbReference type="NCBI Taxonomy" id="2218256"/>
    <lineage>
        <taxon>Bacteria</taxon>
        <taxon>Pseudomonadati</taxon>
        <taxon>Acidobacteriota</taxon>
        <taxon>Terriglobia</taxon>
        <taxon>Terriglobales</taxon>
        <taxon>Acidobacteriaceae</taxon>
        <taxon>Acidicapsa</taxon>
    </lineage>
</organism>
<reference evidence="3" key="1">
    <citation type="journal article" date="2019" name="Int. J. Syst. Evol. Microbiol.">
        <title>The Global Catalogue of Microorganisms (GCM) 10K type strain sequencing project: providing services to taxonomists for standard genome sequencing and annotation.</title>
        <authorList>
            <consortium name="The Broad Institute Genomics Platform"/>
            <consortium name="The Broad Institute Genome Sequencing Center for Infectious Disease"/>
            <person name="Wu L."/>
            <person name="Ma J."/>
        </authorList>
    </citation>
    <scope>NUCLEOTIDE SEQUENCE [LARGE SCALE GENOMIC DNA]</scope>
    <source>
        <strain evidence="3">JCM 4087</strain>
    </source>
</reference>